<feature type="region of interest" description="Disordered" evidence="1">
    <location>
        <begin position="1"/>
        <end position="36"/>
    </location>
</feature>
<evidence type="ECO:0000256" key="1">
    <source>
        <dbReference type="SAM" id="MobiDB-lite"/>
    </source>
</evidence>
<dbReference type="Proteomes" id="UP000004218">
    <property type="component" value="Unassembled WGS sequence"/>
</dbReference>
<comment type="caution">
    <text evidence="2">The sequence shown here is derived from an EMBL/GenBank/DDBJ whole genome shotgun (WGS) entry which is preliminary data.</text>
</comment>
<accession>E0DID6</accession>
<keyword evidence="3" id="KW-1185">Reference proteome</keyword>
<dbReference type="GeneID" id="84575326"/>
<dbReference type="RefSeq" id="WP_005527437.1">
    <property type="nucleotide sequence ID" value="NZ_ACSH02000008.1"/>
</dbReference>
<dbReference type="AlphaFoldDB" id="E0DID6"/>
<dbReference type="STRING" id="553207.HMPREF0299_5447"/>
<evidence type="ECO:0000313" key="2">
    <source>
        <dbReference type="EMBL" id="EFM48122.1"/>
    </source>
</evidence>
<reference evidence="2" key="1">
    <citation type="submission" date="2010-08" db="EMBL/GenBank/DDBJ databases">
        <authorList>
            <person name="Harkins D.M."/>
            <person name="Madupu R."/>
            <person name="Durkin A.S."/>
            <person name="Torralba M."/>
            <person name="Methe B."/>
            <person name="Sutton G.G."/>
            <person name="Nelson K.E."/>
        </authorList>
    </citation>
    <scope>NUCLEOTIDE SEQUENCE [LARGE SCALE GENOMIC DNA]</scope>
    <source>
        <strain evidence="2">ATCC 14266</strain>
    </source>
</reference>
<organism evidence="2 3">
    <name type="scientific">Corynebacterium matruchotii ATCC 14266</name>
    <dbReference type="NCBI Taxonomy" id="553207"/>
    <lineage>
        <taxon>Bacteria</taxon>
        <taxon>Bacillati</taxon>
        <taxon>Actinomycetota</taxon>
        <taxon>Actinomycetes</taxon>
        <taxon>Mycobacteriales</taxon>
        <taxon>Corynebacteriaceae</taxon>
        <taxon>Corynebacterium</taxon>
    </lineage>
</organism>
<evidence type="ECO:0000313" key="3">
    <source>
        <dbReference type="Proteomes" id="UP000004218"/>
    </source>
</evidence>
<protein>
    <submittedName>
        <fullName evidence="2">Uncharacterized protein</fullName>
    </submittedName>
</protein>
<proteinExistence type="predicted"/>
<gene>
    <name evidence="2" type="ORF">HMPREF0299_5447</name>
</gene>
<sequence>MLQPQSVLRPEPPQQHRRLLDLTGQRPNGAQPMPGMSEASRWWLMITRLVRGQ</sequence>
<name>E0DID6_9CORY</name>
<dbReference type="EMBL" id="ACSH02000008">
    <property type="protein sequence ID" value="EFM48122.1"/>
    <property type="molecule type" value="Genomic_DNA"/>
</dbReference>